<dbReference type="KEGG" id="qsa:O6P43_013472"/>
<dbReference type="Pfam" id="PF13041">
    <property type="entry name" value="PPR_2"/>
    <property type="match status" value="6"/>
</dbReference>
<feature type="repeat" description="PPR" evidence="3">
    <location>
        <begin position="334"/>
        <end position="368"/>
    </location>
</feature>
<dbReference type="PANTHER" id="PTHR47926:SF347">
    <property type="entry name" value="PENTATRICOPEPTIDE REPEAT-CONTAINING PROTEIN"/>
    <property type="match status" value="1"/>
</dbReference>
<dbReference type="GO" id="GO:0009451">
    <property type="term" value="P:RNA modification"/>
    <property type="evidence" value="ECO:0007669"/>
    <property type="project" value="InterPro"/>
</dbReference>
<proteinExistence type="inferred from homology"/>
<evidence type="ECO:0000313" key="5">
    <source>
        <dbReference type="EMBL" id="KAJ7963527.1"/>
    </source>
</evidence>
<evidence type="ECO:0000256" key="2">
    <source>
        <dbReference type="ARBA" id="ARBA00022737"/>
    </source>
</evidence>
<dbReference type="FunFam" id="1.25.40.10:FF:000073">
    <property type="entry name" value="Pentatricopeptide repeat-containing protein chloroplastic"/>
    <property type="match status" value="1"/>
</dbReference>
<evidence type="ECO:0000259" key="4">
    <source>
        <dbReference type="Pfam" id="PF14432"/>
    </source>
</evidence>
<dbReference type="FunFam" id="1.25.40.10:FF:000031">
    <property type="entry name" value="Pentatricopeptide repeat-containing protein mitochondrial"/>
    <property type="match status" value="1"/>
</dbReference>
<feature type="repeat" description="PPR" evidence="3">
    <location>
        <begin position="572"/>
        <end position="606"/>
    </location>
</feature>
<comment type="caution">
    <text evidence="5">The sequence shown here is derived from an EMBL/GenBank/DDBJ whole genome shotgun (WGS) entry which is preliminary data.</text>
</comment>
<feature type="repeat" description="PPR" evidence="3">
    <location>
        <begin position="673"/>
        <end position="707"/>
    </location>
</feature>
<dbReference type="InterPro" id="IPR046848">
    <property type="entry name" value="E_motif"/>
</dbReference>
<feature type="domain" description="DYW" evidence="4">
    <location>
        <begin position="888"/>
        <end position="980"/>
    </location>
</feature>
<dbReference type="Pfam" id="PF20431">
    <property type="entry name" value="E_motif"/>
    <property type="match status" value="1"/>
</dbReference>
<evidence type="ECO:0000256" key="1">
    <source>
        <dbReference type="ARBA" id="ARBA00006643"/>
    </source>
</evidence>
<dbReference type="Proteomes" id="UP001163823">
    <property type="component" value="Chromosome 6"/>
</dbReference>
<dbReference type="InterPro" id="IPR002885">
    <property type="entry name" value="PPR_rpt"/>
</dbReference>
<dbReference type="FunFam" id="1.25.40.10:FF:000366">
    <property type="entry name" value="Pentatricopeptide (PPR) repeat-containing protein"/>
    <property type="match status" value="1"/>
</dbReference>
<evidence type="ECO:0000313" key="6">
    <source>
        <dbReference type="Proteomes" id="UP001163823"/>
    </source>
</evidence>
<dbReference type="GO" id="GO:0003723">
    <property type="term" value="F:RNA binding"/>
    <property type="evidence" value="ECO:0007669"/>
    <property type="project" value="InterPro"/>
</dbReference>
<dbReference type="Pfam" id="PF14432">
    <property type="entry name" value="DYW_deaminase"/>
    <property type="match status" value="1"/>
</dbReference>
<dbReference type="AlphaFoldDB" id="A0AAD7LSX6"/>
<keyword evidence="2" id="KW-0677">Repeat</keyword>
<feature type="repeat" description="PPR" evidence="3">
    <location>
        <begin position="471"/>
        <end position="505"/>
    </location>
</feature>
<protein>
    <submittedName>
        <fullName evidence="5">Pentatricopeptide repeat</fullName>
    </submittedName>
</protein>
<dbReference type="InterPro" id="IPR046960">
    <property type="entry name" value="PPR_At4g14850-like_plant"/>
</dbReference>
<dbReference type="FunFam" id="1.25.40.10:FF:000285">
    <property type="entry name" value="Pentatricopeptide repeat-containing protein, chloroplastic"/>
    <property type="match status" value="1"/>
</dbReference>
<gene>
    <name evidence="5" type="ORF">O6P43_013472</name>
</gene>
<feature type="repeat" description="PPR" evidence="3">
    <location>
        <begin position="436"/>
        <end position="470"/>
    </location>
</feature>
<name>A0AAD7LSX6_QUISA</name>
<dbReference type="GO" id="GO:0008270">
    <property type="term" value="F:zinc ion binding"/>
    <property type="evidence" value="ECO:0007669"/>
    <property type="project" value="InterPro"/>
</dbReference>
<feature type="repeat" description="PPR" evidence="3">
    <location>
        <begin position="298"/>
        <end position="332"/>
    </location>
</feature>
<dbReference type="InterPro" id="IPR011990">
    <property type="entry name" value="TPR-like_helical_dom_sf"/>
</dbReference>
<dbReference type="FunFam" id="1.25.40.10:FF:000393">
    <property type="entry name" value="Pentatricopeptide repeat-containing protein At1g20230"/>
    <property type="match status" value="1"/>
</dbReference>
<dbReference type="PANTHER" id="PTHR47926">
    <property type="entry name" value="PENTATRICOPEPTIDE REPEAT-CONTAINING PROTEIN"/>
    <property type="match status" value="1"/>
</dbReference>
<dbReference type="PROSITE" id="PS51375">
    <property type="entry name" value="PPR"/>
    <property type="match status" value="8"/>
</dbReference>
<accession>A0AAD7LSX6</accession>
<keyword evidence="6" id="KW-1185">Reference proteome</keyword>
<dbReference type="InterPro" id="IPR032867">
    <property type="entry name" value="DYW_dom"/>
</dbReference>
<organism evidence="5 6">
    <name type="scientific">Quillaja saponaria</name>
    <name type="common">Soap bark tree</name>
    <dbReference type="NCBI Taxonomy" id="32244"/>
    <lineage>
        <taxon>Eukaryota</taxon>
        <taxon>Viridiplantae</taxon>
        <taxon>Streptophyta</taxon>
        <taxon>Embryophyta</taxon>
        <taxon>Tracheophyta</taxon>
        <taxon>Spermatophyta</taxon>
        <taxon>Magnoliopsida</taxon>
        <taxon>eudicotyledons</taxon>
        <taxon>Gunneridae</taxon>
        <taxon>Pentapetalae</taxon>
        <taxon>rosids</taxon>
        <taxon>fabids</taxon>
        <taxon>Fabales</taxon>
        <taxon>Quillajaceae</taxon>
        <taxon>Quillaja</taxon>
    </lineage>
</organism>
<feature type="repeat" description="PPR" evidence="3">
    <location>
        <begin position="162"/>
        <end position="196"/>
    </location>
</feature>
<dbReference type="Gene3D" id="1.25.40.10">
    <property type="entry name" value="Tetratricopeptide repeat domain"/>
    <property type="match status" value="5"/>
</dbReference>
<sequence>MATSVLPYPYAINSFNLTILQKNVISNSPICHSVHARKFGAIASPVKECQKISRITETHQRNGDSFTGYGSVVRNGVLNNVGVLLHSMDFTNPDECVETYAAILQNCRKHDTLELGFQVHAHLIVCGVELCAFIGSQLLEMYCKLGHSDDARKLFDKMPEKNVFSWTSMMEMYCGLGYYEETINLFNVMIDEGIRPDHFVFPKVFKACSKLRDYQAGKDAYDYMLNIKFEGNAWVKRSALDMFVKCGKMDIARRLFEETKNKDIIMWNMMVAGYATTGEFKKALQCISDMKLEGVMPDHVTWNSIITGYGQDGKLKEASKYFMKMVNSDYFKPNVVSWSALIAGHEQNGYSSEALREFRNMIINGAKPNSITISSVISACTKLSLIRHGKEIHGYCMKTADLGSDLLVDNSLVDFYTKCQSLKVARLKFSAIKEKDVVSWNAMLAGYASRGCHEEAIELLNEMELQGVEPDIVTWNGLITGCTRNKNGKIALELLHRMCRMGINPNRTSITGALSACAQVKDLKLGKEIHGYVMRHHIELSSGVGSALITMYSGCDALEVGCCVFNELPMKDVVIWNSIISAYVQNGKVIEALYSLRDMNVNNVKPDSITMISALSACSKLAALYQGKEIHQFIIRHGLDASNFVCNALIDMYGRCGSIQKSRRIFDLMPIRDLVSWNVMISVYGMHGFGMDAINLFQYLRAMGLSPNHFTFTNLLSACSHSGLIDEGWEYFKMIRTPYAMEPAIEQYACMVDLMTRAGHFDEALDFINKMPFEPNAAVWGSLLGACRIHFNPDLAELAAQHLFELEPQISGNYLLLANIYSAAGRWEDAAKIRCLMRERGVTKLPGCSWIEVKRKVHSFIVGDTSHPMMNDIVTKMESLYFEIKKIGYVPDTNYVLKNVEEDEKEFSLCGHSEKLALAFGLISTPTGTPLRIIKNLRVCGDCHSATKYISKVEGREIIMRDNYRFHHFVNGVCSCGDYW</sequence>
<dbReference type="NCBIfam" id="TIGR00756">
    <property type="entry name" value="PPR"/>
    <property type="match status" value="9"/>
</dbReference>
<feature type="repeat" description="PPR" evidence="3">
    <location>
        <begin position="263"/>
        <end position="297"/>
    </location>
</feature>
<dbReference type="Pfam" id="PF01535">
    <property type="entry name" value="PPR"/>
    <property type="match status" value="2"/>
</dbReference>
<dbReference type="EMBL" id="JARAOO010000006">
    <property type="protein sequence ID" value="KAJ7963527.1"/>
    <property type="molecule type" value="Genomic_DNA"/>
</dbReference>
<comment type="similarity">
    <text evidence="1">Belongs to the PPR family. PCMP-H subfamily.</text>
</comment>
<evidence type="ECO:0000256" key="3">
    <source>
        <dbReference type="PROSITE-ProRule" id="PRU00708"/>
    </source>
</evidence>
<reference evidence="5" key="1">
    <citation type="journal article" date="2023" name="Science">
        <title>Elucidation of the pathway for biosynthesis of saponin adjuvants from the soapbark tree.</title>
        <authorList>
            <person name="Reed J."/>
            <person name="Orme A."/>
            <person name="El-Demerdash A."/>
            <person name="Owen C."/>
            <person name="Martin L.B.B."/>
            <person name="Misra R.C."/>
            <person name="Kikuchi S."/>
            <person name="Rejzek M."/>
            <person name="Martin A.C."/>
            <person name="Harkess A."/>
            <person name="Leebens-Mack J."/>
            <person name="Louveau T."/>
            <person name="Stephenson M.J."/>
            <person name="Osbourn A."/>
        </authorList>
    </citation>
    <scope>NUCLEOTIDE SEQUENCE</scope>
    <source>
        <strain evidence="5">S10</strain>
    </source>
</reference>